<protein>
    <submittedName>
        <fullName evidence="1">Uncharacterized protein</fullName>
    </submittedName>
</protein>
<organism evidence="1 4">
    <name type="scientific">Eragrostis curvula</name>
    <name type="common">weeping love grass</name>
    <dbReference type="NCBI Taxonomy" id="38414"/>
    <lineage>
        <taxon>Eukaryota</taxon>
        <taxon>Viridiplantae</taxon>
        <taxon>Streptophyta</taxon>
        <taxon>Embryophyta</taxon>
        <taxon>Tracheophyta</taxon>
        <taxon>Spermatophyta</taxon>
        <taxon>Magnoliopsida</taxon>
        <taxon>Liliopsida</taxon>
        <taxon>Poales</taxon>
        <taxon>Poaceae</taxon>
        <taxon>PACMAD clade</taxon>
        <taxon>Chloridoideae</taxon>
        <taxon>Eragrostideae</taxon>
        <taxon>Eragrostidinae</taxon>
        <taxon>Eragrostis</taxon>
    </lineage>
</organism>
<name>A0A5J9VPQ8_9POAL</name>
<dbReference type="Gramene" id="TVU37582">
    <property type="protein sequence ID" value="TVU37582"/>
    <property type="gene ID" value="EJB05_10905"/>
</dbReference>
<dbReference type="EMBL" id="RWGY01000007">
    <property type="protein sequence ID" value="TVU37581.1"/>
    <property type="molecule type" value="Genomic_DNA"/>
</dbReference>
<evidence type="ECO:0000313" key="4">
    <source>
        <dbReference type="Proteomes" id="UP000324897"/>
    </source>
</evidence>
<feature type="non-terminal residue" evidence="1">
    <location>
        <position position="1"/>
    </location>
</feature>
<dbReference type="EMBL" id="RWGY01000007">
    <property type="protein sequence ID" value="TVU37654.1"/>
    <property type="molecule type" value="Genomic_DNA"/>
</dbReference>
<evidence type="ECO:0000313" key="2">
    <source>
        <dbReference type="EMBL" id="TVU37582.1"/>
    </source>
</evidence>
<keyword evidence="4" id="KW-1185">Reference proteome</keyword>
<dbReference type="AlphaFoldDB" id="A0A5J9VPQ8"/>
<dbReference type="EMBL" id="RWGY01000007">
    <property type="protein sequence ID" value="TVU37582.1"/>
    <property type="molecule type" value="Genomic_DNA"/>
</dbReference>
<comment type="caution">
    <text evidence="1">The sequence shown here is derived from an EMBL/GenBank/DDBJ whole genome shotgun (WGS) entry which is preliminary data.</text>
</comment>
<accession>A0A5J9VPQ8</accession>
<proteinExistence type="predicted"/>
<sequence length="100" mass="10787">MRFKGTGHACLLPSFPHIRLYPSQPPPARKARRVRRLRSGVAPVLRPAALPPLKVRALCGRLVLWCAAMAAVDSAVACDSGPLFPGFWSTLLGVSHFSKG</sequence>
<dbReference type="Gramene" id="TVU37654">
    <property type="protein sequence ID" value="TVU37654"/>
    <property type="gene ID" value="EJB05_10980"/>
</dbReference>
<reference evidence="1 4" key="1">
    <citation type="journal article" date="2019" name="Sci. Rep.">
        <title>A high-quality genome of Eragrostis curvula grass provides insights into Poaceae evolution and supports new strategies to enhance forage quality.</title>
        <authorList>
            <person name="Carballo J."/>
            <person name="Santos B.A.C.M."/>
            <person name="Zappacosta D."/>
            <person name="Garbus I."/>
            <person name="Selva J.P."/>
            <person name="Gallo C.A."/>
            <person name="Diaz A."/>
            <person name="Albertini E."/>
            <person name="Caccamo M."/>
            <person name="Echenique V."/>
        </authorList>
    </citation>
    <scope>NUCLEOTIDE SEQUENCE [LARGE SCALE GENOMIC DNA]</scope>
    <source>
        <strain evidence="4">cv. Victoria</strain>
        <tissue evidence="1">Leaf</tissue>
    </source>
</reference>
<dbReference type="Gramene" id="TVU37581">
    <property type="protein sequence ID" value="TVU37581"/>
    <property type="gene ID" value="EJB05_10904"/>
</dbReference>
<gene>
    <name evidence="1" type="ORF">EJB05_10904</name>
    <name evidence="2" type="ORF">EJB05_10905</name>
    <name evidence="3" type="ORF">EJB05_10980</name>
</gene>
<evidence type="ECO:0000313" key="1">
    <source>
        <dbReference type="EMBL" id="TVU37581.1"/>
    </source>
</evidence>
<evidence type="ECO:0000313" key="3">
    <source>
        <dbReference type="EMBL" id="TVU37654.1"/>
    </source>
</evidence>
<dbReference type="Proteomes" id="UP000324897">
    <property type="component" value="Chromosome 4"/>
</dbReference>